<dbReference type="Gramene" id="LPERR05G01730.1">
    <property type="protein sequence ID" value="LPERR05G01730.1"/>
    <property type="gene ID" value="LPERR05G01730"/>
</dbReference>
<dbReference type="Gramene" id="LPERR05G01730.2">
    <property type="protein sequence ID" value="LPERR05G01730.2"/>
    <property type="gene ID" value="LPERR05G01730"/>
</dbReference>
<dbReference type="EnsemblPlants" id="LPERR05G01730.2">
    <property type="protein sequence ID" value="LPERR05G01730.2"/>
    <property type="gene ID" value="LPERR05G01730"/>
</dbReference>
<dbReference type="PANTHER" id="PTHR33674">
    <property type="entry name" value="METHIONINE-S-OXIDE REDUCTASE"/>
    <property type="match status" value="1"/>
</dbReference>
<dbReference type="InterPro" id="IPR045282">
    <property type="entry name" value="At4g08330-like"/>
</dbReference>
<proteinExistence type="predicted"/>
<keyword evidence="2" id="KW-1185">Reference proteome</keyword>
<reference evidence="1" key="3">
    <citation type="submission" date="2015-04" db="UniProtKB">
        <authorList>
            <consortium name="EnsemblPlants"/>
        </authorList>
    </citation>
    <scope>IDENTIFICATION</scope>
</reference>
<dbReference type="eggNOG" id="ENOG502R5XI">
    <property type="taxonomic scope" value="Eukaryota"/>
</dbReference>
<reference evidence="1 2" key="2">
    <citation type="submission" date="2013-12" db="EMBL/GenBank/DDBJ databases">
        <authorList>
            <person name="Yu Y."/>
            <person name="Lee S."/>
            <person name="de Baynast K."/>
            <person name="Wissotski M."/>
            <person name="Liu L."/>
            <person name="Talag J."/>
            <person name="Goicoechea J."/>
            <person name="Angelova A."/>
            <person name="Jetty R."/>
            <person name="Kudrna D."/>
            <person name="Golser W."/>
            <person name="Rivera L."/>
            <person name="Zhang J."/>
            <person name="Wing R."/>
        </authorList>
    </citation>
    <scope>NUCLEOTIDE SEQUENCE</scope>
</reference>
<dbReference type="PANTHER" id="PTHR33674:SF2">
    <property type="entry name" value="OS05G0126800 PROTEIN"/>
    <property type="match status" value="1"/>
</dbReference>
<dbReference type="STRING" id="77586.A0A0D9WCA4"/>
<evidence type="ECO:0000313" key="1">
    <source>
        <dbReference type="EnsemblPlants" id="LPERR05G01730.2"/>
    </source>
</evidence>
<dbReference type="AlphaFoldDB" id="A0A0D9WCA4"/>
<evidence type="ECO:0000313" key="2">
    <source>
        <dbReference type="Proteomes" id="UP000032180"/>
    </source>
</evidence>
<protein>
    <submittedName>
        <fullName evidence="1">Uncharacterized protein</fullName>
    </submittedName>
</protein>
<accession>A0A0D9WCA4</accession>
<dbReference type="SUPFAM" id="SSF51316">
    <property type="entry name" value="Mss4-like"/>
    <property type="match status" value="1"/>
</dbReference>
<dbReference type="Proteomes" id="UP000032180">
    <property type="component" value="Chromosome 5"/>
</dbReference>
<sequence>MEKAVEVEPARLSSTVSYCCGACGYDLKLSSSARNTASIVSVSVSGVGCGGGGGYRRRGVVRFDSIDDARFGHVDEFRCVDVRARRLFTRRTRLLCRKCGAHLGFAYDDRSPPSTSPPPRYDIKIRALHPVEGDDVSPPQPSDL</sequence>
<name>A0A0D9WCA4_9ORYZ</name>
<dbReference type="InterPro" id="IPR011057">
    <property type="entry name" value="Mss4-like_sf"/>
</dbReference>
<reference evidence="1 2" key="1">
    <citation type="submission" date="2012-08" db="EMBL/GenBank/DDBJ databases">
        <title>Oryza genome evolution.</title>
        <authorList>
            <person name="Wing R.A."/>
        </authorList>
    </citation>
    <scope>NUCLEOTIDE SEQUENCE</scope>
</reference>
<organism evidence="1 2">
    <name type="scientific">Leersia perrieri</name>
    <dbReference type="NCBI Taxonomy" id="77586"/>
    <lineage>
        <taxon>Eukaryota</taxon>
        <taxon>Viridiplantae</taxon>
        <taxon>Streptophyta</taxon>
        <taxon>Embryophyta</taxon>
        <taxon>Tracheophyta</taxon>
        <taxon>Spermatophyta</taxon>
        <taxon>Magnoliopsida</taxon>
        <taxon>Liliopsida</taxon>
        <taxon>Poales</taxon>
        <taxon>Poaceae</taxon>
        <taxon>BOP clade</taxon>
        <taxon>Oryzoideae</taxon>
        <taxon>Oryzeae</taxon>
        <taxon>Oryzinae</taxon>
        <taxon>Leersia</taxon>
    </lineage>
</organism>
<dbReference type="EnsemblPlants" id="LPERR05G01730.1">
    <property type="protein sequence ID" value="LPERR05G01730.1"/>
    <property type="gene ID" value="LPERR05G01730"/>
</dbReference>
<dbReference type="HOGENOM" id="CLU_106028_1_0_1"/>
<dbReference type="Pfam" id="PF24046">
    <property type="entry name" value="At4g08330"/>
    <property type="match status" value="1"/>
</dbReference>